<evidence type="ECO:0000313" key="1">
    <source>
        <dbReference type="EMBL" id="CAG8850726.1"/>
    </source>
</evidence>
<sequence length="53" mass="6195">KKDYLQSQVGNPEGEDKPNKKYYDPRVFIREAEKSMAKRVKEACHDLGNVDRL</sequence>
<evidence type="ECO:0000313" key="2">
    <source>
        <dbReference type="Proteomes" id="UP000789920"/>
    </source>
</evidence>
<gene>
    <name evidence="1" type="ORF">RPERSI_LOCUS36229</name>
</gene>
<accession>A0ACA9SZ01</accession>
<feature type="non-terminal residue" evidence="1">
    <location>
        <position position="1"/>
    </location>
</feature>
<organism evidence="1 2">
    <name type="scientific">Racocetra persica</name>
    <dbReference type="NCBI Taxonomy" id="160502"/>
    <lineage>
        <taxon>Eukaryota</taxon>
        <taxon>Fungi</taxon>
        <taxon>Fungi incertae sedis</taxon>
        <taxon>Mucoromycota</taxon>
        <taxon>Glomeromycotina</taxon>
        <taxon>Glomeromycetes</taxon>
        <taxon>Diversisporales</taxon>
        <taxon>Gigasporaceae</taxon>
        <taxon>Racocetra</taxon>
    </lineage>
</organism>
<protein>
    <submittedName>
        <fullName evidence="1">16372_t:CDS:1</fullName>
    </submittedName>
</protein>
<dbReference type="EMBL" id="CAJVQC010172295">
    <property type="protein sequence ID" value="CAG8850726.1"/>
    <property type="molecule type" value="Genomic_DNA"/>
</dbReference>
<comment type="caution">
    <text evidence="1">The sequence shown here is derived from an EMBL/GenBank/DDBJ whole genome shotgun (WGS) entry which is preliminary data.</text>
</comment>
<reference evidence="1" key="1">
    <citation type="submission" date="2021-06" db="EMBL/GenBank/DDBJ databases">
        <authorList>
            <person name="Kallberg Y."/>
            <person name="Tangrot J."/>
            <person name="Rosling A."/>
        </authorList>
    </citation>
    <scope>NUCLEOTIDE SEQUENCE</scope>
    <source>
        <strain evidence="1">MA461A</strain>
    </source>
</reference>
<name>A0ACA9SZ01_9GLOM</name>
<dbReference type="Proteomes" id="UP000789920">
    <property type="component" value="Unassembled WGS sequence"/>
</dbReference>
<proteinExistence type="predicted"/>
<keyword evidence="2" id="KW-1185">Reference proteome</keyword>